<dbReference type="Proteomes" id="UP000681027">
    <property type="component" value="Unassembled WGS sequence"/>
</dbReference>
<evidence type="ECO:0000313" key="1">
    <source>
        <dbReference type="EMBL" id="MBS4188650.1"/>
    </source>
</evidence>
<keyword evidence="2" id="KW-1185">Reference proteome</keyword>
<name>A0ABS5NLF9_9BACI</name>
<organism evidence="1 2">
    <name type="scientific">Cytobacillus citreus</name>
    <dbReference type="NCBI Taxonomy" id="2833586"/>
    <lineage>
        <taxon>Bacteria</taxon>
        <taxon>Bacillati</taxon>
        <taxon>Bacillota</taxon>
        <taxon>Bacilli</taxon>
        <taxon>Bacillales</taxon>
        <taxon>Bacillaceae</taxon>
        <taxon>Cytobacillus</taxon>
    </lineage>
</organism>
<dbReference type="NCBIfam" id="TIGR01725">
    <property type="entry name" value="phge_HK97_gp10"/>
    <property type="match status" value="1"/>
</dbReference>
<dbReference type="InterPro" id="IPR010064">
    <property type="entry name" value="HK97-gp10_tail"/>
</dbReference>
<proteinExistence type="predicted"/>
<dbReference type="Pfam" id="PF04883">
    <property type="entry name" value="HK97-gp10_like"/>
    <property type="match status" value="1"/>
</dbReference>
<reference evidence="1 2" key="1">
    <citation type="submission" date="2021-05" db="EMBL/GenBank/DDBJ databases">
        <title>Novel Bacillus species.</title>
        <authorList>
            <person name="Liu G."/>
        </authorList>
    </citation>
    <scope>NUCLEOTIDE SEQUENCE [LARGE SCALE GENOMIC DNA]</scope>
    <source>
        <strain evidence="1 2">FJAT-49705</strain>
    </source>
</reference>
<accession>A0ABS5NLF9</accession>
<sequence>MTGIQLQGMDQLLRRLETMSNQAEVVKEKALMKGAEHLKQEISNNAPTGPGSKHIKDNIVIEKKMDKVLVGPERSYFYGHFIEFGFYNVRVKRHISARPFMAPSFENNVGQIQRIMADEISRELRL</sequence>
<evidence type="ECO:0000313" key="2">
    <source>
        <dbReference type="Proteomes" id="UP000681027"/>
    </source>
</evidence>
<comment type="caution">
    <text evidence="1">The sequence shown here is derived from an EMBL/GenBank/DDBJ whole genome shotgun (WGS) entry which is preliminary data.</text>
</comment>
<protein>
    <submittedName>
        <fullName evidence="1">HK97 gp10 family phage protein</fullName>
    </submittedName>
</protein>
<gene>
    <name evidence="1" type="ORF">KHA94_00250</name>
</gene>
<dbReference type="EMBL" id="JAGYPM010000001">
    <property type="protein sequence ID" value="MBS4188650.1"/>
    <property type="molecule type" value="Genomic_DNA"/>
</dbReference>
<dbReference type="RefSeq" id="WP_213100176.1">
    <property type="nucleotide sequence ID" value="NZ_JAGYPM010000001.1"/>
</dbReference>